<evidence type="ECO:0000256" key="2">
    <source>
        <dbReference type="ARBA" id="ARBA00022980"/>
    </source>
</evidence>
<dbReference type="InterPro" id="IPR005813">
    <property type="entry name" value="Ribosomal_bL20"/>
</dbReference>
<keyword evidence="3 6" id="KW-0687">Ribonucleoprotein</keyword>
<evidence type="ECO:0000256" key="5">
    <source>
        <dbReference type="ARBA" id="ARBA00076245"/>
    </source>
</evidence>
<evidence type="ECO:0000256" key="6">
    <source>
        <dbReference type="RuleBase" id="RU000561"/>
    </source>
</evidence>
<dbReference type="Gene3D" id="1.10.1900.20">
    <property type="entry name" value="Ribosomal protein L20"/>
    <property type="match status" value="1"/>
</dbReference>
<dbReference type="RefSeq" id="XP_028144877.1">
    <property type="nucleotide sequence ID" value="XM_028289076.1"/>
</dbReference>
<protein>
    <recommendedName>
        <fullName evidence="4">Large ribosomal subunit protein bL20m</fullName>
    </recommendedName>
    <alternativeName>
        <fullName evidence="5">39S ribosomal protein L20, mitochondrial</fullName>
    </alternativeName>
</protein>
<evidence type="ECO:0000256" key="3">
    <source>
        <dbReference type="ARBA" id="ARBA00023274"/>
    </source>
</evidence>
<reference evidence="9" key="1">
    <citation type="submission" date="2025-04" db="UniProtKB">
        <authorList>
            <consortium name="RefSeq"/>
        </authorList>
    </citation>
    <scope>IDENTIFICATION</scope>
    <source>
        <tissue evidence="9">Whole insect</tissue>
    </source>
</reference>
<dbReference type="GO" id="GO:1990904">
    <property type="term" value="C:ribonucleoprotein complex"/>
    <property type="evidence" value="ECO:0007669"/>
    <property type="project" value="UniProtKB-KW"/>
</dbReference>
<keyword evidence="2 6" id="KW-0689">Ribosomal protein</keyword>
<dbReference type="GO" id="GO:0003735">
    <property type="term" value="F:structural constituent of ribosome"/>
    <property type="evidence" value="ECO:0007669"/>
    <property type="project" value="InterPro"/>
</dbReference>
<evidence type="ECO:0000313" key="8">
    <source>
        <dbReference type="Proteomes" id="UP001652700"/>
    </source>
</evidence>
<dbReference type="PRINTS" id="PR00062">
    <property type="entry name" value="RIBOSOMALL20"/>
</dbReference>
<dbReference type="SUPFAM" id="SSF74731">
    <property type="entry name" value="Ribosomal protein L20"/>
    <property type="match status" value="1"/>
</dbReference>
<comment type="similarity">
    <text evidence="1 6">Belongs to the bacterial ribosomal protein bL20 family.</text>
</comment>
<evidence type="ECO:0000256" key="1">
    <source>
        <dbReference type="ARBA" id="ARBA00007698"/>
    </source>
</evidence>
<dbReference type="NCBIfam" id="TIGR01032">
    <property type="entry name" value="rplT_bact"/>
    <property type="match status" value="1"/>
</dbReference>
<dbReference type="Gene3D" id="6.10.160.10">
    <property type="match status" value="1"/>
</dbReference>
<evidence type="ECO:0000313" key="7">
    <source>
        <dbReference type="EnsemblMetazoa" id="XP_050513109.1"/>
    </source>
</evidence>
<dbReference type="CDD" id="cd07026">
    <property type="entry name" value="Ribosomal_L20"/>
    <property type="match status" value="1"/>
</dbReference>
<gene>
    <name evidence="9" type="primary">LOC114338475</name>
</gene>
<dbReference type="GO" id="GO:0006412">
    <property type="term" value="P:translation"/>
    <property type="evidence" value="ECO:0007669"/>
    <property type="project" value="InterPro"/>
</dbReference>
<dbReference type="GO" id="GO:0019843">
    <property type="term" value="F:rRNA binding"/>
    <property type="evidence" value="ECO:0007669"/>
    <property type="project" value="InterPro"/>
</dbReference>
<dbReference type="FunFam" id="1.10.1900.20:FF:000001">
    <property type="entry name" value="50S ribosomal protein L20"/>
    <property type="match status" value="1"/>
</dbReference>
<dbReference type="Proteomes" id="UP001652700">
    <property type="component" value="Unplaced"/>
</dbReference>
<proteinExistence type="inferred from homology"/>
<reference evidence="7" key="2">
    <citation type="submission" date="2025-05" db="UniProtKB">
        <authorList>
            <consortium name="EnsemblMetazoa"/>
        </authorList>
    </citation>
    <scope>IDENTIFICATION</scope>
</reference>
<dbReference type="Pfam" id="PF00453">
    <property type="entry name" value="Ribosomal_L20"/>
    <property type="match status" value="1"/>
</dbReference>
<dbReference type="OrthoDB" id="10251781at2759"/>
<evidence type="ECO:0000256" key="4">
    <source>
        <dbReference type="ARBA" id="ARBA00072767"/>
    </source>
</evidence>
<dbReference type="InParanoid" id="A0A6P7GF44"/>
<sequence>MVFTTAINFIRSRGPDEIWRKRRIFKLAAHFIGRRRNCYSIAIRNVHRALVYATKGRKLRKEDMASLWEMRIRAGCDQHNVSYETFREGLVRSDILLNRRTLADLACWEPYSFKALTDIAKRRAVDDGLAGISADSSLDRIITRGCMVKQK</sequence>
<keyword evidence="8" id="KW-1185">Reference proteome</keyword>
<dbReference type="AlphaFoldDB" id="A0A6P7GF44"/>
<dbReference type="EnsemblMetazoa" id="XM_050657152.1">
    <property type="protein sequence ID" value="XP_050513109.1"/>
    <property type="gene ID" value="LOC126888778"/>
</dbReference>
<dbReference type="FunCoup" id="A0A6P7GF44">
    <property type="interactions" value="467"/>
</dbReference>
<dbReference type="PANTHER" id="PTHR10986">
    <property type="entry name" value="39S RIBOSOMAL PROTEIN L20"/>
    <property type="match status" value="1"/>
</dbReference>
<name>A0A6P7GF44_DIAVI</name>
<organism evidence="9">
    <name type="scientific">Diabrotica virgifera virgifera</name>
    <name type="common">western corn rootworm</name>
    <dbReference type="NCBI Taxonomy" id="50390"/>
    <lineage>
        <taxon>Eukaryota</taxon>
        <taxon>Metazoa</taxon>
        <taxon>Ecdysozoa</taxon>
        <taxon>Arthropoda</taxon>
        <taxon>Hexapoda</taxon>
        <taxon>Insecta</taxon>
        <taxon>Pterygota</taxon>
        <taxon>Neoptera</taxon>
        <taxon>Endopterygota</taxon>
        <taxon>Coleoptera</taxon>
        <taxon>Polyphaga</taxon>
        <taxon>Cucujiformia</taxon>
        <taxon>Chrysomeloidea</taxon>
        <taxon>Chrysomelidae</taxon>
        <taxon>Galerucinae</taxon>
        <taxon>Diabroticina</taxon>
        <taxon>Diabroticites</taxon>
        <taxon>Diabrotica</taxon>
    </lineage>
</organism>
<dbReference type="InterPro" id="IPR035566">
    <property type="entry name" value="Ribosomal_protein_bL20_C"/>
</dbReference>
<evidence type="ECO:0000313" key="9">
    <source>
        <dbReference type="RefSeq" id="XP_028144877.1"/>
    </source>
</evidence>
<accession>A0A6P7GF44</accession>
<dbReference type="GO" id="GO:0005840">
    <property type="term" value="C:ribosome"/>
    <property type="evidence" value="ECO:0007669"/>
    <property type="project" value="UniProtKB-KW"/>
</dbReference>